<keyword evidence="2" id="KW-1185">Reference proteome</keyword>
<dbReference type="Proteomes" id="UP001164539">
    <property type="component" value="Chromosome 2"/>
</dbReference>
<comment type="caution">
    <text evidence="1">The sequence shown here is derived from an EMBL/GenBank/DDBJ whole genome shotgun (WGS) entry which is preliminary data.</text>
</comment>
<evidence type="ECO:0000313" key="1">
    <source>
        <dbReference type="EMBL" id="KAJ4726483.1"/>
    </source>
</evidence>
<protein>
    <submittedName>
        <fullName evidence="1">DNA polymerase delta subunit like</fullName>
    </submittedName>
</protein>
<evidence type="ECO:0000313" key="2">
    <source>
        <dbReference type="Proteomes" id="UP001164539"/>
    </source>
</evidence>
<proteinExistence type="predicted"/>
<dbReference type="EMBL" id="CM051395">
    <property type="protein sequence ID" value="KAJ4726483.1"/>
    <property type="molecule type" value="Genomic_DNA"/>
</dbReference>
<gene>
    <name evidence="1" type="ORF">OWV82_005182</name>
</gene>
<sequence>MPEIETLGILDEIQALVYDHLQVVSYKWLSRNFLVSSNTAKRLLQEFVEKHGGGLEVVYTLSGWLKSCTPSYNIRLVSGPKLAEAKQEFDGNCSIQVYSVQACIPKDPAALWNAEFVQAEELFKQPFVVDNCLRDNRFCGISNSFVKRNIEVTPVSNVSGQPKSAGMSSLSNTSSALKNNTVLPPQQNKIQQSSPKVGLLSPNVVKDVKSESSSIGVRDQAAKPSADKEKVHSLPDSKRDKSSSGSGSSLANLWGRASAKPKTDCAPTDASAKAQICVCEAVEDGNSEDDAEDVNFRRASNGEGNRKRKVVFDFSDEDEYEDAVNLASPDLPKGQVCLDPEQSKKVLATEKPKLMSNELKEDKSKVKQEKVIDQESHQSMREDSSVVSKRTNTKPSSSEKIQNGAPRNDVNKDKMADSVPNSPKRRKVLKTRIDERGREVTEVCWEGEECEIMKADSEAMKKTDSTTKKAESNTVANNVKRPPVAKKSPALGSTAPSSKAGNKKAGNQKDPKQGNILSFFKRV</sequence>
<name>A0ACC1YSH7_MELAZ</name>
<organism evidence="1 2">
    <name type="scientific">Melia azedarach</name>
    <name type="common">Chinaberry tree</name>
    <dbReference type="NCBI Taxonomy" id="155640"/>
    <lineage>
        <taxon>Eukaryota</taxon>
        <taxon>Viridiplantae</taxon>
        <taxon>Streptophyta</taxon>
        <taxon>Embryophyta</taxon>
        <taxon>Tracheophyta</taxon>
        <taxon>Spermatophyta</taxon>
        <taxon>Magnoliopsida</taxon>
        <taxon>eudicotyledons</taxon>
        <taxon>Gunneridae</taxon>
        <taxon>Pentapetalae</taxon>
        <taxon>rosids</taxon>
        <taxon>malvids</taxon>
        <taxon>Sapindales</taxon>
        <taxon>Meliaceae</taxon>
        <taxon>Melia</taxon>
    </lineage>
</organism>
<accession>A0ACC1YSH7</accession>
<reference evidence="1 2" key="1">
    <citation type="journal article" date="2023" name="Science">
        <title>Complex scaffold remodeling in plant triterpene biosynthesis.</title>
        <authorList>
            <person name="De La Pena R."/>
            <person name="Hodgson H."/>
            <person name="Liu J.C."/>
            <person name="Stephenson M.J."/>
            <person name="Martin A.C."/>
            <person name="Owen C."/>
            <person name="Harkess A."/>
            <person name="Leebens-Mack J."/>
            <person name="Jimenez L.E."/>
            <person name="Osbourn A."/>
            <person name="Sattely E.S."/>
        </authorList>
    </citation>
    <scope>NUCLEOTIDE SEQUENCE [LARGE SCALE GENOMIC DNA]</scope>
    <source>
        <strain evidence="2">cv. JPN11</strain>
        <tissue evidence="1">Leaf</tissue>
    </source>
</reference>